<feature type="compositionally biased region" description="Basic and acidic residues" evidence="1">
    <location>
        <begin position="149"/>
        <end position="168"/>
    </location>
</feature>
<dbReference type="InterPro" id="IPR037840">
    <property type="entry name" value="PH_Anillin"/>
</dbReference>
<gene>
    <name evidence="3" type="ORF">CAUJ_LOCUS1540</name>
</gene>
<dbReference type="EMBL" id="CAJGYM010000003">
    <property type="protein sequence ID" value="CAD6185621.1"/>
    <property type="molecule type" value="Genomic_DNA"/>
</dbReference>
<dbReference type="GO" id="GO:0005826">
    <property type="term" value="C:actomyosin contractile ring"/>
    <property type="evidence" value="ECO:0007669"/>
    <property type="project" value="TreeGrafter"/>
</dbReference>
<dbReference type="OrthoDB" id="5915976at2759"/>
<dbReference type="InterPro" id="IPR001849">
    <property type="entry name" value="PH_domain"/>
</dbReference>
<dbReference type="PANTHER" id="PTHR21538:SF11">
    <property type="entry name" value="ANILLIN-LIKE PROTEIN 1"/>
    <property type="match status" value="1"/>
</dbReference>
<protein>
    <recommendedName>
        <fullName evidence="2">PH domain-containing protein</fullName>
    </recommendedName>
</protein>
<reference evidence="3" key="1">
    <citation type="submission" date="2020-10" db="EMBL/GenBank/DDBJ databases">
        <authorList>
            <person name="Kikuchi T."/>
        </authorList>
    </citation>
    <scope>NUCLEOTIDE SEQUENCE</scope>
    <source>
        <strain evidence="3">NKZ352</strain>
    </source>
</reference>
<accession>A0A8S1GRQ4</accession>
<dbReference type="InterPro" id="IPR011993">
    <property type="entry name" value="PH-like_dom_sf"/>
</dbReference>
<feature type="region of interest" description="Disordered" evidence="1">
    <location>
        <begin position="508"/>
        <end position="566"/>
    </location>
</feature>
<evidence type="ECO:0000313" key="3">
    <source>
        <dbReference type="EMBL" id="CAD6185621.1"/>
    </source>
</evidence>
<dbReference type="InterPro" id="IPR051364">
    <property type="entry name" value="Cytokinesis/Rho-signaling"/>
</dbReference>
<feature type="domain" description="PH" evidence="2">
    <location>
        <begin position="978"/>
        <end position="1108"/>
    </location>
</feature>
<feature type="compositionally biased region" description="Basic and acidic residues" evidence="1">
    <location>
        <begin position="30"/>
        <end position="49"/>
    </location>
</feature>
<dbReference type="Gene3D" id="2.30.29.30">
    <property type="entry name" value="Pleckstrin-homology domain (PH domain)/Phosphotyrosine-binding domain (PTB)"/>
    <property type="match status" value="1"/>
</dbReference>
<dbReference type="GO" id="GO:0000281">
    <property type="term" value="P:mitotic cytokinesis"/>
    <property type="evidence" value="ECO:0007669"/>
    <property type="project" value="TreeGrafter"/>
</dbReference>
<evidence type="ECO:0000256" key="1">
    <source>
        <dbReference type="SAM" id="MobiDB-lite"/>
    </source>
</evidence>
<dbReference type="CDD" id="cd01263">
    <property type="entry name" value="PH_anillin"/>
    <property type="match status" value="1"/>
</dbReference>
<feature type="region of interest" description="Disordered" evidence="1">
    <location>
        <begin position="325"/>
        <end position="376"/>
    </location>
</feature>
<dbReference type="GO" id="GO:0000915">
    <property type="term" value="P:actomyosin contractile ring assembly"/>
    <property type="evidence" value="ECO:0007669"/>
    <property type="project" value="TreeGrafter"/>
</dbReference>
<organism evidence="3 4">
    <name type="scientific">Caenorhabditis auriculariae</name>
    <dbReference type="NCBI Taxonomy" id="2777116"/>
    <lineage>
        <taxon>Eukaryota</taxon>
        <taxon>Metazoa</taxon>
        <taxon>Ecdysozoa</taxon>
        <taxon>Nematoda</taxon>
        <taxon>Chromadorea</taxon>
        <taxon>Rhabditida</taxon>
        <taxon>Rhabditina</taxon>
        <taxon>Rhabditomorpha</taxon>
        <taxon>Rhabditoidea</taxon>
        <taxon>Rhabditidae</taxon>
        <taxon>Peloderinae</taxon>
        <taxon>Caenorhabditis</taxon>
    </lineage>
</organism>
<evidence type="ECO:0000313" key="4">
    <source>
        <dbReference type="Proteomes" id="UP000835052"/>
    </source>
</evidence>
<keyword evidence="4" id="KW-1185">Reference proteome</keyword>
<dbReference type="PANTHER" id="PTHR21538">
    <property type="entry name" value="ANILLIN/RHOTEKIN RTKN"/>
    <property type="match status" value="1"/>
</dbReference>
<name>A0A8S1GRQ4_9PELO</name>
<evidence type="ECO:0000259" key="2">
    <source>
        <dbReference type="PROSITE" id="PS50003"/>
    </source>
</evidence>
<sequence>MEYSEKIENSDIDSHVDKIMERVRLRQLEMESKDSYADAETPSKKKALDSSDPTVFKNDAEYKTDVSPTRQQCDLASSQLSARKARFSALAQELAEFEYDYDKENKPKEAYLKGASPRLSIGETRPSVLCTPAGAASLRSPSKTTPNKKSAERKSVEKDEKSSARTESRRIAFAHPISNVSYLSSYESCGTSISTHSASANESTLLGGSSEMMQNATSSLDYSMDKSLTVENTFANSRTAVAAALKSCEDESQNYGAHTFMRKKTPPTPNARSMFFNNVPSPSLEPVEQISSPPLSITAGLVSSPQPFSRTNSRNHYSPVQFAPQVTSSPKVPNIKHPIDLPVLGSINDDTPRSKPRTTWMRSEGTSGYDENLKSPAQVSPAKSAALTGAIAKKIAQELEYKTRQNEKNLVPKPQATPLSHNFNQDYQRATSTLQTQFRGKNNTPVIKGSSAEEKTAKKVVGASNLKNLKSRWEFSSATGTPIHPDASEDTLLAAAIRMKEMAIPVHQHRPFGGNGARHARPLEKSVESPTEISHPVETTTFDYPSNAQGEHEDYEEEKKNVASNTEELLPQKTLTKELECESVTTPKKMFERDYEVLSADASRIIDHAFGFMESSGGSKPNTPSPTKFVVTETIPGMPDDDARETDHFKEMVEKQHANKHSQHFEESSEPRMPYSVSFYRKAKRERAEPLKSEQVAFPSAPPVQQWVVGNKSLLEFESSSKSDFTRDDMDIHRRLKLEMQVVEEHISQSSRALNLCRSTIAFRGSREEVEMQRALLIAVEKRRSLMAEIDRLTKNGPLIIEGPRGEVTMIQLHVNLSREYVQSQLASTQRNNDLYYFVAMIKWSEQVDVSKISNSDEAIRRKGLIELTMPLQLRSLPPDFQAHVEIYGLRTHREQVSHDEKFRLKGSTLKGKGKGATINSSMSEFSSNFDSSFRLLGSYTFDISFPNKKLVQLDQPIYPLDGSAIMKIKKRAIDGSDVRFRGFLSMYQRTREGLGSWNRYWCALDNGEMKFWKHPEDETNDKVWLVLLDLATSASTEGASTIEDICPYPNSFHIDVWVPKDCVDAGNRNDTLNTTHQRQIEKLRVMLAADTPSDLASWLSVINHTTRQLCTWRSPVV</sequence>
<feature type="compositionally biased region" description="Polar residues" evidence="1">
    <location>
        <begin position="528"/>
        <end position="549"/>
    </location>
</feature>
<proteinExistence type="predicted"/>
<dbReference type="InterPro" id="IPR012966">
    <property type="entry name" value="AHD"/>
</dbReference>
<feature type="region of interest" description="Disordered" evidence="1">
    <location>
        <begin position="122"/>
        <end position="168"/>
    </location>
</feature>
<feature type="region of interest" description="Disordered" evidence="1">
    <location>
        <begin position="30"/>
        <end position="56"/>
    </location>
</feature>
<dbReference type="AlphaFoldDB" id="A0A8S1GRQ4"/>
<dbReference type="SMART" id="SM00233">
    <property type="entry name" value="PH"/>
    <property type="match status" value="1"/>
</dbReference>
<dbReference type="Pfam" id="PF08174">
    <property type="entry name" value="Anillin"/>
    <property type="match status" value="1"/>
</dbReference>
<dbReference type="SUPFAM" id="SSF50729">
    <property type="entry name" value="PH domain-like"/>
    <property type="match status" value="1"/>
</dbReference>
<dbReference type="GO" id="GO:0031106">
    <property type="term" value="P:septin ring organization"/>
    <property type="evidence" value="ECO:0007669"/>
    <property type="project" value="TreeGrafter"/>
</dbReference>
<feature type="compositionally biased region" description="Polar residues" evidence="1">
    <location>
        <begin position="139"/>
        <end position="148"/>
    </location>
</feature>
<comment type="caution">
    <text evidence="3">The sequence shown here is derived from an EMBL/GenBank/DDBJ whole genome shotgun (WGS) entry which is preliminary data.</text>
</comment>
<dbReference type="Pfam" id="PF00169">
    <property type="entry name" value="PH"/>
    <property type="match status" value="1"/>
</dbReference>
<dbReference type="PROSITE" id="PS50003">
    <property type="entry name" value="PH_DOMAIN"/>
    <property type="match status" value="1"/>
</dbReference>
<dbReference type="Proteomes" id="UP000835052">
    <property type="component" value="Unassembled WGS sequence"/>
</dbReference>